<feature type="active site" description="Nucleophile" evidence="5">
    <location>
        <position position="50"/>
    </location>
</feature>
<evidence type="ECO:0000256" key="5">
    <source>
        <dbReference type="HAMAP-Rule" id="MF_01080"/>
    </source>
</evidence>
<name>A0A7T6ANH0_9MOLU</name>
<evidence type="ECO:0000256" key="1">
    <source>
        <dbReference type="ARBA" id="ARBA00000385"/>
    </source>
</evidence>
<dbReference type="SUPFAM" id="SSF55120">
    <property type="entry name" value="Pseudouridine synthase"/>
    <property type="match status" value="1"/>
</dbReference>
<dbReference type="InterPro" id="IPR002501">
    <property type="entry name" value="PsdUridine_synth_N"/>
</dbReference>
<evidence type="ECO:0000313" key="7">
    <source>
        <dbReference type="EMBL" id="QQG63295.1"/>
    </source>
</evidence>
<gene>
    <name evidence="5 7" type="primary">truB</name>
</gene>
<dbReference type="GO" id="GO:1990481">
    <property type="term" value="P:mRNA pseudouridine synthesis"/>
    <property type="evidence" value="ECO:0007669"/>
    <property type="project" value="TreeGrafter"/>
</dbReference>
<accession>A0A7T6ANH0</accession>
<evidence type="ECO:0000256" key="4">
    <source>
        <dbReference type="ARBA" id="ARBA00023235"/>
    </source>
</evidence>
<dbReference type="NCBIfam" id="TIGR00431">
    <property type="entry name" value="TruB"/>
    <property type="match status" value="1"/>
</dbReference>
<evidence type="ECO:0000256" key="3">
    <source>
        <dbReference type="ARBA" id="ARBA00022694"/>
    </source>
</evidence>
<comment type="catalytic activity">
    <reaction evidence="1 5">
        <text>uridine(55) in tRNA = pseudouridine(55) in tRNA</text>
        <dbReference type="Rhea" id="RHEA:42532"/>
        <dbReference type="Rhea" id="RHEA-COMP:10101"/>
        <dbReference type="Rhea" id="RHEA-COMP:10102"/>
        <dbReference type="ChEBI" id="CHEBI:65314"/>
        <dbReference type="ChEBI" id="CHEBI:65315"/>
        <dbReference type="EC" id="5.4.99.25"/>
    </reaction>
</comment>
<dbReference type="GO" id="GO:0031119">
    <property type="term" value="P:tRNA pseudouridine synthesis"/>
    <property type="evidence" value="ECO:0007669"/>
    <property type="project" value="UniProtKB-UniRule"/>
</dbReference>
<evidence type="ECO:0000256" key="2">
    <source>
        <dbReference type="ARBA" id="ARBA00005642"/>
    </source>
</evidence>
<dbReference type="EC" id="5.4.99.25" evidence="5"/>
<keyword evidence="4 5" id="KW-0413">Isomerase</keyword>
<dbReference type="CDD" id="cd02573">
    <property type="entry name" value="PseudoU_synth_EcTruB"/>
    <property type="match status" value="1"/>
</dbReference>
<comment type="similarity">
    <text evidence="2 5">Belongs to the pseudouridine synthase TruB family. Type 1 subfamily.</text>
</comment>
<dbReference type="PANTHER" id="PTHR13767">
    <property type="entry name" value="TRNA-PSEUDOURIDINE SYNTHASE"/>
    <property type="match status" value="1"/>
</dbReference>
<sequence length="310" mass="35544">MVADNILSPTKKSGFFFVHKKSNMTSHDVVWQIKKKKFNLDKVGHTGTLDPLASGLLIICIGKATKLAFLFDHLDKTYQGVFVFNQKYDTLDATGKLIDTTNIVLNEQLIQNSFACFHQQTYLQTPPMFSAVKVNGQKMYHLARKNQTITLPPKEVTIHHLEAQSNLKDNQISFITRVSKGTYIRSLAQDIASKMNTFGALSSLQRIAIGSYSKQLTKTIDALTLDDLVEDISFFATCDKIILNNYLIKLVKNGIYLDHRQCITEKPFIVQDSNHNFIAYYDVFEKNKYYPRYFFLSLTVEVLQKQKRKF</sequence>
<feature type="domain" description="Pseudouridine synthase II N-terminal" evidence="6">
    <location>
        <begin position="35"/>
        <end position="184"/>
    </location>
</feature>
<dbReference type="InterPro" id="IPR020103">
    <property type="entry name" value="PsdUridine_synth_cat_dom_sf"/>
</dbReference>
<proteinExistence type="inferred from homology"/>
<comment type="function">
    <text evidence="5">Responsible for synthesis of pseudouridine from uracil-55 in the psi GC loop of transfer RNAs.</text>
</comment>
<reference evidence="7" key="1">
    <citation type="journal article" date="2020" name="Pathogens">
        <title>Multilocus Genotyping Reveals New Molecular Markers for Differentiating Distinct Genetic Lineages among 'Candidatus Phytoplasma Solani' Strains Associated with Grapevine Bois Noir.</title>
        <authorList>
            <person name="Passera A."/>
            <person name="Zhao Y."/>
            <person name="Murolo S."/>
            <person name="Pierro R."/>
            <person name="Arsov E."/>
            <person name="Mori N."/>
            <person name="Moussa A."/>
            <person name="Silletti M.R."/>
            <person name="Casati P."/>
            <person name="Panattoni A."/>
            <person name="Wei W."/>
            <person name="Mitrev S."/>
            <person name="Materazzi A."/>
            <person name="Luvisi A."/>
            <person name="Romanazzi G."/>
            <person name="Bianco P.A."/>
            <person name="Davis R.E."/>
            <person name="Quaglino F."/>
        </authorList>
    </citation>
    <scope>NUCLEOTIDE SEQUENCE</scope>
    <source>
        <strain evidence="7">Fc181</strain>
    </source>
</reference>
<dbReference type="GO" id="GO:0003723">
    <property type="term" value="F:RNA binding"/>
    <property type="evidence" value="ECO:0007669"/>
    <property type="project" value="InterPro"/>
</dbReference>
<dbReference type="GO" id="GO:0160148">
    <property type="term" value="F:tRNA pseudouridine(55) synthase activity"/>
    <property type="evidence" value="ECO:0007669"/>
    <property type="project" value="UniProtKB-EC"/>
</dbReference>
<dbReference type="Gene3D" id="3.30.2350.10">
    <property type="entry name" value="Pseudouridine synthase"/>
    <property type="match status" value="1"/>
</dbReference>
<dbReference type="Pfam" id="PF01509">
    <property type="entry name" value="TruB_N"/>
    <property type="match status" value="1"/>
</dbReference>
<dbReference type="AlphaFoldDB" id="A0A7T6ANH0"/>
<protein>
    <recommendedName>
        <fullName evidence="5">tRNA pseudouridine synthase B</fullName>
        <ecNumber evidence="5">5.4.99.25</ecNumber>
    </recommendedName>
    <alternativeName>
        <fullName evidence="5">tRNA pseudouridine(55) synthase</fullName>
        <shortName evidence="5">Psi55 synthase</shortName>
    </alternativeName>
    <alternativeName>
        <fullName evidence="5">tRNA pseudouridylate synthase</fullName>
    </alternativeName>
    <alternativeName>
        <fullName evidence="5">tRNA-uridine isomerase</fullName>
    </alternativeName>
</protein>
<dbReference type="PANTHER" id="PTHR13767:SF2">
    <property type="entry name" value="PSEUDOURIDYLATE SYNTHASE TRUB1"/>
    <property type="match status" value="1"/>
</dbReference>
<evidence type="ECO:0000259" key="6">
    <source>
        <dbReference type="Pfam" id="PF01509"/>
    </source>
</evidence>
<dbReference type="InterPro" id="IPR014780">
    <property type="entry name" value="tRNA_psdUridine_synth_TruB"/>
</dbReference>
<keyword evidence="3 5" id="KW-0819">tRNA processing</keyword>
<dbReference type="HAMAP" id="MF_01080">
    <property type="entry name" value="TruB_bact"/>
    <property type="match status" value="1"/>
</dbReference>
<organism evidence="7">
    <name type="scientific">Candidatus Phytoplasma solani</name>
    <dbReference type="NCBI Taxonomy" id="69896"/>
    <lineage>
        <taxon>Bacteria</taxon>
        <taxon>Bacillati</taxon>
        <taxon>Mycoplasmatota</taxon>
        <taxon>Mollicutes</taxon>
        <taxon>Acholeplasmatales</taxon>
        <taxon>Acholeplasmataceae</taxon>
        <taxon>Candidatus Phytoplasma</taxon>
        <taxon>16SrXII (Stolbur group)</taxon>
    </lineage>
</organism>
<dbReference type="EMBL" id="MW175429">
    <property type="protein sequence ID" value="QQG63295.1"/>
    <property type="molecule type" value="Genomic_DNA"/>
</dbReference>